<dbReference type="EMBL" id="FQZC01000001">
    <property type="protein sequence ID" value="SHI67240.1"/>
    <property type="molecule type" value="Genomic_DNA"/>
</dbReference>
<evidence type="ECO:0000259" key="3">
    <source>
        <dbReference type="Pfam" id="PF06155"/>
    </source>
</evidence>
<name>A0ABY1I651_9HYPH</name>
<gene>
    <name evidence="4" type="ORF">SAMN02745911_0818</name>
</gene>
<dbReference type="InterPro" id="IPR010376">
    <property type="entry name" value="GBBH-like_N"/>
</dbReference>
<dbReference type="Pfam" id="PF06155">
    <property type="entry name" value="GBBH-like_N"/>
    <property type="match status" value="1"/>
</dbReference>
<dbReference type="PANTHER" id="PTHR35303:SF5">
    <property type="entry name" value="OS02G0197800 PROTEIN"/>
    <property type="match status" value="1"/>
</dbReference>
<evidence type="ECO:0000313" key="5">
    <source>
        <dbReference type="Proteomes" id="UP000184290"/>
    </source>
</evidence>
<organism evidence="4 5">
    <name type="scientific">Aureimonas altamirensis DSM 21988</name>
    <dbReference type="NCBI Taxonomy" id="1121026"/>
    <lineage>
        <taxon>Bacteria</taxon>
        <taxon>Pseudomonadati</taxon>
        <taxon>Pseudomonadota</taxon>
        <taxon>Alphaproteobacteria</taxon>
        <taxon>Hyphomicrobiales</taxon>
        <taxon>Aurantimonadaceae</taxon>
        <taxon>Aureimonas</taxon>
    </lineage>
</organism>
<accession>A0ABY1I651</accession>
<keyword evidence="2" id="KW-0408">Iron</keyword>
<evidence type="ECO:0000256" key="1">
    <source>
        <dbReference type="ARBA" id="ARBA00022723"/>
    </source>
</evidence>
<dbReference type="Proteomes" id="UP000184290">
    <property type="component" value="Unassembled WGS sequence"/>
</dbReference>
<protein>
    <submittedName>
        <fullName evidence="4">DUF971 family protein</fullName>
    </submittedName>
</protein>
<sequence length="128" mass="14234">MVKIGTESCMSDKVAAPVKIAVTRDRRTLKVTGSDGVEHAFTAEMLRVHSPSAEVQGHSAEQKVTVGGKRDVAIADILPVGHYAIRIVFDDRHDTGIFTWKYLAELGRDQDRLWQVYLDELAEKGLSR</sequence>
<keyword evidence="5" id="KW-1185">Reference proteome</keyword>
<evidence type="ECO:0000313" key="4">
    <source>
        <dbReference type="EMBL" id="SHI67240.1"/>
    </source>
</evidence>
<dbReference type="InterPro" id="IPR038492">
    <property type="entry name" value="GBBH-like_N_sf"/>
</dbReference>
<dbReference type="PANTHER" id="PTHR35303">
    <property type="entry name" value="OS02G0197800 PROTEIN"/>
    <property type="match status" value="1"/>
</dbReference>
<comment type="caution">
    <text evidence="4">The sequence shown here is derived from an EMBL/GenBank/DDBJ whole genome shotgun (WGS) entry which is preliminary data.</text>
</comment>
<evidence type="ECO:0000256" key="2">
    <source>
        <dbReference type="ARBA" id="ARBA00023004"/>
    </source>
</evidence>
<dbReference type="Gene3D" id="3.30.2020.30">
    <property type="match status" value="1"/>
</dbReference>
<feature type="domain" description="Gamma-butyrobetaine hydroxylase-like N-terminal" evidence="3">
    <location>
        <begin position="21"/>
        <end position="103"/>
    </location>
</feature>
<reference evidence="4 5" key="1">
    <citation type="submission" date="2016-11" db="EMBL/GenBank/DDBJ databases">
        <authorList>
            <person name="Varghese N."/>
            <person name="Submissions S."/>
        </authorList>
    </citation>
    <scope>NUCLEOTIDE SEQUENCE [LARGE SCALE GENOMIC DNA]</scope>
    <source>
        <strain evidence="4 5">DSM 21988</strain>
    </source>
</reference>
<proteinExistence type="predicted"/>
<keyword evidence="1" id="KW-0479">Metal-binding</keyword>